<name>A0A0W0RSD7_LEGBO</name>
<dbReference type="GO" id="GO:0004553">
    <property type="term" value="F:hydrolase activity, hydrolyzing O-glycosyl compounds"/>
    <property type="evidence" value="ECO:0007669"/>
    <property type="project" value="InterPro"/>
</dbReference>
<keyword evidence="4" id="KW-1133">Transmembrane helix</keyword>
<keyword evidence="3" id="KW-0326">Glycosidase</keyword>
<keyword evidence="4" id="KW-0472">Membrane</keyword>
<dbReference type="EMBL" id="LNXU01000017">
    <property type="protein sequence ID" value="KTC73970.1"/>
    <property type="molecule type" value="Genomic_DNA"/>
</dbReference>
<feature type="domain" description="Glycoside hydrolase family 3 N-terminal" evidence="5">
    <location>
        <begin position="43"/>
        <end position="388"/>
    </location>
</feature>
<sequence length="394" mass="44087">MLNDKICSIWQIYGPHMNYFYTLLLALFFSTSSLAGVASEASLRDKIGQMLLVGFDGKKINEQSAIVKALKENNIGGVILFDYNYRTKTFDKNIESPEQVKKLNHDLRYFAELGNLKHHRLQLPLLISVDYEGGQVNRLGEQYGFPPALSAAEVGKRETKEAESTAASMAQTLKKAEFNLDFAPELDVNVNPDNPVIGKKDRSFSNDPKQVIRYARIYTHHFLNQKIQCAYKHFPGHGSSTKDSHLGFVDVTDTWQSYELNPFEQLLNSSAACGMVMTAHIVNRQLDPSGLPATLSHKILTDLLRHQLRFKGVIITDDMQMKAISDNYGLEQALVLAINAGADMLMFGNNLSVPAQDPVQVIDIIEAKVQSGEISQERINEAYQHIVALKKSLN</sequence>
<comment type="caution">
    <text evidence="6">The sequence shown here is derived from an EMBL/GenBank/DDBJ whole genome shotgun (WGS) entry which is preliminary data.</text>
</comment>
<dbReference type="Proteomes" id="UP000054695">
    <property type="component" value="Unassembled WGS sequence"/>
</dbReference>
<dbReference type="AlphaFoldDB" id="A0A0W0RSD7"/>
<keyword evidence="7" id="KW-1185">Reference proteome</keyword>
<evidence type="ECO:0000256" key="2">
    <source>
        <dbReference type="ARBA" id="ARBA00022801"/>
    </source>
</evidence>
<dbReference type="SUPFAM" id="SSF51445">
    <property type="entry name" value="(Trans)glycosidases"/>
    <property type="match status" value="1"/>
</dbReference>
<organism evidence="6 7">
    <name type="scientific">Legionella bozemanae</name>
    <name type="common">Fluoribacter bozemanae</name>
    <dbReference type="NCBI Taxonomy" id="447"/>
    <lineage>
        <taxon>Bacteria</taxon>
        <taxon>Pseudomonadati</taxon>
        <taxon>Pseudomonadota</taxon>
        <taxon>Gammaproteobacteria</taxon>
        <taxon>Legionellales</taxon>
        <taxon>Legionellaceae</taxon>
        <taxon>Legionella</taxon>
    </lineage>
</organism>
<proteinExistence type="inferred from homology"/>
<evidence type="ECO:0000256" key="1">
    <source>
        <dbReference type="ARBA" id="ARBA00005336"/>
    </source>
</evidence>
<accession>A0A0W0RSD7</accession>
<protein>
    <submittedName>
        <fullName evidence="6">N-acetyl-beta-glucosaminidase</fullName>
    </submittedName>
</protein>
<dbReference type="GO" id="GO:0009254">
    <property type="term" value="P:peptidoglycan turnover"/>
    <property type="evidence" value="ECO:0007669"/>
    <property type="project" value="TreeGrafter"/>
</dbReference>
<dbReference type="Pfam" id="PF00933">
    <property type="entry name" value="Glyco_hydro_3"/>
    <property type="match status" value="1"/>
</dbReference>
<dbReference type="PATRIC" id="fig|447.4.peg.1509"/>
<evidence type="ECO:0000259" key="5">
    <source>
        <dbReference type="Pfam" id="PF00933"/>
    </source>
</evidence>
<dbReference type="InterPro" id="IPR036962">
    <property type="entry name" value="Glyco_hydro_3_N_sf"/>
</dbReference>
<reference evidence="6 7" key="1">
    <citation type="submission" date="2015-11" db="EMBL/GenBank/DDBJ databases">
        <title>Genomic analysis of 38 Legionella species identifies large and diverse effector repertoires.</title>
        <authorList>
            <person name="Burstein D."/>
            <person name="Amaro F."/>
            <person name="Zusman T."/>
            <person name="Lifshitz Z."/>
            <person name="Cohen O."/>
            <person name="Gilbert J.A."/>
            <person name="Pupko T."/>
            <person name="Shuman H.A."/>
            <person name="Segal G."/>
        </authorList>
    </citation>
    <scope>NUCLEOTIDE SEQUENCE [LARGE SCALE GENOMIC DNA]</scope>
    <source>
        <strain evidence="6 7">WIGA</strain>
    </source>
</reference>
<dbReference type="GO" id="GO:0005975">
    <property type="term" value="P:carbohydrate metabolic process"/>
    <property type="evidence" value="ECO:0007669"/>
    <property type="project" value="InterPro"/>
</dbReference>
<gene>
    <name evidence="6" type="ORF">Lboz_1410</name>
</gene>
<evidence type="ECO:0000256" key="4">
    <source>
        <dbReference type="SAM" id="Phobius"/>
    </source>
</evidence>
<comment type="similarity">
    <text evidence="1">Belongs to the glycosyl hydrolase 3 family.</text>
</comment>
<dbReference type="PANTHER" id="PTHR30480">
    <property type="entry name" value="BETA-HEXOSAMINIDASE-RELATED"/>
    <property type="match status" value="1"/>
</dbReference>
<feature type="transmembrane region" description="Helical" evidence="4">
    <location>
        <begin position="19"/>
        <end position="38"/>
    </location>
</feature>
<keyword evidence="4" id="KW-0812">Transmembrane</keyword>
<dbReference type="InterPro" id="IPR050226">
    <property type="entry name" value="NagZ_Beta-hexosaminidase"/>
</dbReference>
<keyword evidence="2" id="KW-0378">Hydrolase</keyword>
<evidence type="ECO:0000256" key="3">
    <source>
        <dbReference type="ARBA" id="ARBA00023295"/>
    </source>
</evidence>
<evidence type="ECO:0000313" key="6">
    <source>
        <dbReference type="EMBL" id="KTC73970.1"/>
    </source>
</evidence>
<dbReference type="PANTHER" id="PTHR30480:SF16">
    <property type="entry name" value="GLYCOSIDE HYDROLASE FAMILY 3 DOMAIN PROTEIN"/>
    <property type="match status" value="1"/>
</dbReference>
<evidence type="ECO:0000313" key="7">
    <source>
        <dbReference type="Proteomes" id="UP000054695"/>
    </source>
</evidence>
<dbReference type="InterPro" id="IPR001764">
    <property type="entry name" value="Glyco_hydro_3_N"/>
</dbReference>
<dbReference type="STRING" id="447.Lboz_1410"/>
<dbReference type="Gene3D" id="3.20.20.300">
    <property type="entry name" value="Glycoside hydrolase, family 3, N-terminal domain"/>
    <property type="match status" value="1"/>
</dbReference>
<dbReference type="InterPro" id="IPR017853">
    <property type="entry name" value="GH"/>
</dbReference>